<accession>A0A367ZUJ4</accession>
<keyword evidence="5" id="KW-0812">Transmembrane</keyword>
<dbReference type="GO" id="GO:0043161">
    <property type="term" value="P:proteasome-mediated ubiquitin-dependent protein catabolic process"/>
    <property type="evidence" value="ECO:0007669"/>
    <property type="project" value="TreeGrafter"/>
</dbReference>
<dbReference type="Proteomes" id="UP000252355">
    <property type="component" value="Unassembled WGS sequence"/>
</dbReference>
<dbReference type="AlphaFoldDB" id="A0A367ZUJ4"/>
<evidence type="ECO:0000256" key="5">
    <source>
        <dbReference type="SAM" id="Phobius"/>
    </source>
</evidence>
<gene>
    <name evidence="6" type="ORF">OZSIB_0948</name>
</gene>
<dbReference type="CDD" id="cd05819">
    <property type="entry name" value="NHL"/>
    <property type="match status" value="1"/>
</dbReference>
<evidence type="ECO:0000256" key="4">
    <source>
        <dbReference type="SAM" id="MobiDB-lite"/>
    </source>
</evidence>
<feature type="repeat" description="NHL" evidence="3">
    <location>
        <begin position="275"/>
        <end position="316"/>
    </location>
</feature>
<feature type="region of interest" description="Disordered" evidence="4">
    <location>
        <begin position="96"/>
        <end position="127"/>
    </location>
</feature>
<evidence type="ECO:0000256" key="3">
    <source>
        <dbReference type="PROSITE-ProRule" id="PRU00504"/>
    </source>
</evidence>
<dbReference type="GO" id="GO:0000209">
    <property type="term" value="P:protein polyubiquitination"/>
    <property type="evidence" value="ECO:0007669"/>
    <property type="project" value="TreeGrafter"/>
</dbReference>
<dbReference type="InterPro" id="IPR019734">
    <property type="entry name" value="TPR_rpt"/>
</dbReference>
<dbReference type="PROSITE" id="PS51125">
    <property type="entry name" value="NHL"/>
    <property type="match status" value="4"/>
</dbReference>
<keyword evidence="5" id="KW-1133">Transmembrane helix</keyword>
<dbReference type="Gene3D" id="2.120.10.30">
    <property type="entry name" value="TolB, C-terminal domain"/>
    <property type="match status" value="3"/>
</dbReference>
<dbReference type="GO" id="GO:0061630">
    <property type="term" value="F:ubiquitin protein ligase activity"/>
    <property type="evidence" value="ECO:0007669"/>
    <property type="project" value="TreeGrafter"/>
</dbReference>
<dbReference type="SUPFAM" id="SSF48452">
    <property type="entry name" value="TPR-like"/>
    <property type="match status" value="1"/>
</dbReference>
<dbReference type="EMBL" id="QOQW01000001">
    <property type="protein sequence ID" value="RCK81814.1"/>
    <property type="molecule type" value="Genomic_DNA"/>
</dbReference>
<feature type="repeat" description="TPR" evidence="2">
    <location>
        <begin position="407"/>
        <end position="440"/>
    </location>
</feature>
<dbReference type="InterPro" id="IPR011042">
    <property type="entry name" value="6-blade_b-propeller_TolB-like"/>
</dbReference>
<keyword evidence="5" id="KW-0472">Membrane</keyword>
<feature type="transmembrane region" description="Helical" evidence="5">
    <location>
        <begin position="458"/>
        <end position="479"/>
    </location>
</feature>
<proteinExistence type="predicted"/>
<organism evidence="6 7">
    <name type="scientific">Candidatus Ozemobacter sibiricus</name>
    <dbReference type="NCBI Taxonomy" id="2268124"/>
    <lineage>
        <taxon>Bacteria</taxon>
        <taxon>Candidatus Ozemobacteria</taxon>
        <taxon>Candidatus Ozemobacterales</taxon>
        <taxon>Candidatus Ozemobacteraceae</taxon>
        <taxon>Candidatus Ozemobacter</taxon>
    </lineage>
</organism>
<dbReference type="Gene3D" id="1.25.40.10">
    <property type="entry name" value="Tetratricopeptide repeat domain"/>
    <property type="match status" value="1"/>
</dbReference>
<feature type="repeat" description="TPR" evidence="2">
    <location>
        <begin position="366"/>
        <end position="399"/>
    </location>
</feature>
<feature type="repeat" description="NHL" evidence="3">
    <location>
        <begin position="35"/>
        <end position="74"/>
    </location>
</feature>
<feature type="repeat" description="NHL" evidence="3">
    <location>
        <begin position="321"/>
        <end position="364"/>
    </location>
</feature>
<sequence length="491" mass="55063">MKRPFLLGGIVLWLTLVALSPSGHALDFSEFVTRGYEGKAELEFNTPEDLLLGPNGEIIVADHKNNRIQILRPDGSFQRFITSSIDGKKLVNFGEDVARHQRRGAPPKPTATGKPEEKKPTLPPPGKGITWYQDGASSTVLLLKPVGLALDGQGRLWVSCAGAHRVYIFRFSDGKPLGEFSGQGRQPGLLDTPMDIDVRADGHFAIADSGNKRVQIFDPNGTPIRQIHYKEEFKKGLRDLAPRGVLWARNGSLIVSYPTFHQVTAWNLEGELLWRYGQLGDGKGELNQPSFLAWGPAGQILVADSGNHRFTLIDERGMLVRNFAVVRGTTPGRLLWPRGLALTAEEHLIIADSGNNRIHFFKPGRAFLMLREAQMLARSDQWDEAFTRIEQVLNLHPNNEEARGLMVNALHYFGDRAFQKADFTRAEEFFRRILIYRPNDETVPRKLDAIFWAENRDLIGKLIFGIIAVIAALILSWIVRTTFHKVVYGHP</sequence>
<dbReference type="SUPFAM" id="SSF63829">
    <property type="entry name" value="Calcium-dependent phosphotriesterase"/>
    <property type="match status" value="1"/>
</dbReference>
<dbReference type="InterPro" id="IPR001258">
    <property type="entry name" value="NHL_repeat"/>
</dbReference>
<protein>
    <submittedName>
        <fullName evidence="6">Uncharacterized protein</fullName>
    </submittedName>
</protein>
<feature type="repeat" description="NHL" evidence="3">
    <location>
        <begin position="177"/>
        <end position="220"/>
    </location>
</feature>
<keyword evidence="1" id="KW-0677">Repeat</keyword>
<comment type="caution">
    <text evidence="6">The sequence shown here is derived from an EMBL/GenBank/DDBJ whole genome shotgun (WGS) entry which is preliminary data.</text>
</comment>
<reference evidence="6 7" key="1">
    <citation type="submission" date="2018-05" db="EMBL/GenBank/DDBJ databases">
        <title>A metagenomic window into the 2 km-deep terrestrial subsurface aquifer revealed taxonomically and functionally diverse microbial community comprising novel uncultured bacterial lineages.</title>
        <authorList>
            <person name="Kadnikov V.V."/>
            <person name="Mardanov A.V."/>
            <person name="Beletsky A.V."/>
            <person name="Banks D."/>
            <person name="Pimenov N.V."/>
            <person name="Frank Y.A."/>
            <person name="Karnachuk O.V."/>
            <person name="Ravin N.V."/>
        </authorList>
    </citation>
    <scope>NUCLEOTIDE SEQUENCE [LARGE SCALE GENOMIC DNA]</scope>
    <source>
        <strain evidence="6">BY5</strain>
    </source>
</reference>
<evidence type="ECO:0000256" key="1">
    <source>
        <dbReference type="ARBA" id="ARBA00022737"/>
    </source>
</evidence>
<dbReference type="InterPro" id="IPR011990">
    <property type="entry name" value="TPR-like_helical_dom_sf"/>
</dbReference>
<dbReference type="PANTHER" id="PTHR24104:SF50">
    <property type="entry name" value="SMP-30_GLUCONOLACTONASE_LRE-LIKE REGION DOMAIN-CONTAINING PROTEIN"/>
    <property type="match status" value="1"/>
</dbReference>
<evidence type="ECO:0000313" key="6">
    <source>
        <dbReference type="EMBL" id="RCK81814.1"/>
    </source>
</evidence>
<dbReference type="InterPro" id="IPR050952">
    <property type="entry name" value="TRIM-NHL_E3_ligases"/>
</dbReference>
<dbReference type="PANTHER" id="PTHR24104">
    <property type="entry name" value="E3 UBIQUITIN-PROTEIN LIGASE NHLRC1-RELATED"/>
    <property type="match status" value="1"/>
</dbReference>
<name>A0A367ZUJ4_9BACT</name>
<keyword evidence="2" id="KW-0802">TPR repeat</keyword>
<dbReference type="PROSITE" id="PS50005">
    <property type="entry name" value="TPR"/>
    <property type="match status" value="2"/>
</dbReference>
<evidence type="ECO:0000256" key="2">
    <source>
        <dbReference type="PROSITE-ProRule" id="PRU00339"/>
    </source>
</evidence>
<evidence type="ECO:0000313" key="7">
    <source>
        <dbReference type="Proteomes" id="UP000252355"/>
    </source>
</evidence>
<dbReference type="Pfam" id="PF01436">
    <property type="entry name" value="NHL"/>
    <property type="match status" value="3"/>
</dbReference>